<accession>A0A1G2IM33</accession>
<sequence>MIKKIIVSLMGLVFGLLLTLMFEFFLKTNKRLRRKYYWHHNIFLGYHTHHSIYGLFFIAIGITLYFMENTSAFLFFVLTGIGVIIVHTISDGRFIFWEKQR</sequence>
<reference evidence="2 3" key="1">
    <citation type="journal article" date="2016" name="Nat. Commun.">
        <title>Thousands of microbial genomes shed light on interconnected biogeochemical processes in an aquifer system.</title>
        <authorList>
            <person name="Anantharaman K."/>
            <person name="Brown C.T."/>
            <person name="Hug L.A."/>
            <person name="Sharon I."/>
            <person name="Castelle C.J."/>
            <person name="Probst A.J."/>
            <person name="Thomas B.C."/>
            <person name="Singh A."/>
            <person name="Wilkins M.J."/>
            <person name="Karaoz U."/>
            <person name="Brodie E.L."/>
            <person name="Williams K.H."/>
            <person name="Hubbard S.S."/>
            <person name="Banfield J.F."/>
        </authorList>
    </citation>
    <scope>NUCLEOTIDE SEQUENCE [LARGE SCALE GENOMIC DNA]</scope>
</reference>
<gene>
    <name evidence="2" type="ORF">A3G45_01060</name>
</gene>
<name>A0A1G2IM33_9BACT</name>
<keyword evidence="1" id="KW-0812">Transmembrane</keyword>
<evidence type="ECO:0000313" key="2">
    <source>
        <dbReference type="EMBL" id="OGZ75541.1"/>
    </source>
</evidence>
<dbReference type="Proteomes" id="UP000178632">
    <property type="component" value="Unassembled WGS sequence"/>
</dbReference>
<comment type="caution">
    <text evidence="2">The sequence shown here is derived from an EMBL/GenBank/DDBJ whole genome shotgun (WGS) entry which is preliminary data.</text>
</comment>
<organism evidence="2 3">
    <name type="scientific">Candidatus Staskawiczbacteria bacterium RIFCSPLOWO2_12_FULL_37_15</name>
    <dbReference type="NCBI Taxonomy" id="1802218"/>
    <lineage>
        <taxon>Bacteria</taxon>
        <taxon>Candidatus Staskawicziibacteriota</taxon>
    </lineage>
</organism>
<feature type="transmembrane region" description="Helical" evidence="1">
    <location>
        <begin position="47"/>
        <end position="67"/>
    </location>
</feature>
<evidence type="ECO:0000256" key="1">
    <source>
        <dbReference type="SAM" id="Phobius"/>
    </source>
</evidence>
<keyword evidence="1" id="KW-0472">Membrane</keyword>
<protein>
    <submittedName>
        <fullName evidence="2">Uncharacterized protein</fullName>
    </submittedName>
</protein>
<dbReference type="EMBL" id="MHPE01000047">
    <property type="protein sequence ID" value="OGZ75541.1"/>
    <property type="molecule type" value="Genomic_DNA"/>
</dbReference>
<evidence type="ECO:0000313" key="3">
    <source>
        <dbReference type="Proteomes" id="UP000178632"/>
    </source>
</evidence>
<dbReference type="AlphaFoldDB" id="A0A1G2IM33"/>
<feature type="transmembrane region" description="Helical" evidence="1">
    <location>
        <begin position="6"/>
        <end position="26"/>
    </location>
</feature>
<feature type="transmembrane region" description="Helical" evidence="1">
    <location>
        <begin position="73"/>
        <end position="96"/>
    </location>
</feature>
<keyword evidence="1" id="KW-1133">Transmembrane helix</keyword>
<proteinExistence type="predicted"/>